<feature type="binding site" evidence="2">
    <location>
        <position position="366"/>
    </location>
    <ligand>
        <name>Mn(2+)</name>
        <dbReference type="ChEBI" id="CHEBI:29035"/>
        <label>2</label>
    </ligand>
</feature>
<organism evidence="4 5">
    <name type="scientific">Falsiroseomonas stagni DSM 19981</name>
    <dbReference type="NCBI Taxonomy" id="1123062"/>
    <lineage>
        <taxon>Bacteria</taxon>
        <taxon>Pseudomonadati</taxon>
        <taxon>Pseudomonadota</taxon>
        <taxon>Alphaproteobacteria</taxon>
        <taxon>Acetobacterales</taxon>
        <taxon>Roseomonadaceae</taxon>
        <taxon>Falsiroseomonas</taxon>
    </lineage>
</organism>
<dbReference type="GO" id="GO:0050118">
    <property type="term" value="F:N-acetyldiaminopimelate deacetylase activity"/>
    <property type="evidence" value="ECO:0007669"/>
    <property type="project" value="UniProtKB-ARBA"/>
</dbReference>
<dbReference type="GO" id="GO:0019877">
    <property type="term" value="P:diaminopimelate biosynthetic process"/>
    <property type="evidence" value="ECO:0007669"/>
    <property type="project" value="UniProtKB-ARBA"/>
</dbReference>
<proteinExistence type="predicted"/>
<feature type="binding site" evidence="2">
    <location>
        <position position="145"/>
    </location>
    <ligand>
        <name>Mn(2+)</name>
        <dbReference type="ChEBI" id="CHEBI:29035"/>
        <label>2</label>
    </ligand>
</feature>
<dbReference type="PANTHER" id="PTHR11014:SF63">
    <property type="entry name" value="METALLOPEPTIDASE, PUTATIVE (AFU_ORTHOLOGUE AFUA_6G09600)-RELATED"/>
    <property type="match status" value="1"/>
</dbReference>
<gene>
    <name evidence="4" type="ORF">SAMN02745775_10920</name>
</gene>
<evidence type="ECO:0000313" key="4">
    <source>
        <dbReference type="EMBL" id="SFK86549.1"/>
    </source>
</evidence>
<keyword evidence="2" id="KW-0464">Manganese</keyword>
<dbReference type="InterPro" id="IPR011650">
    <property type="entry name" value="Peptidase_M20_dimer"/>
</dbReference>
<accession>A0A1I4D1E3</accession>
<feature type="binding site" evidence="2">
    <location>
        <position position="110"/>
    </location>
    <ligand>
        <name>Mn(2+)</name>
        <dbReference type="ChEBI" id="CHEBI:29035"/>
        <label>2</label>
    </ligand>
</feature>
<dbReference type="FunFam" id="3.30.70.360:FF:000001">
    <property type="entry name" value="N-acetyldiaminopimelate deacetylase"/>
    <property type="match status" value="1"/>
</dbReference>
<dbReference type="SUPFAM" id="SSF53187">
    <property type="entry name" value="Zn-dependent exopeptidases"/>
    <property type="match status" value="1"/>
</dbReference>
<sequence>MRSGYHYDMDTAFADTLTAWRRHLHAHPGLTLQEGDTAAFVVAKLREMGVEEITAGFAGHGVVATLRRGGGTGGGNRSVGLRGDMDALPIQEMNDGLPHRSTIPGVMHACGHDGHTTALLGAARLLLADPGWSGTVHLVFQPAEEGGGGAIGMVQEGLFQRFPMDRIFGWHNWPGLPAGTIAVHDKAVMAAGARFDIVFDGHAAHAALPHLSRDPMVAAGHCIVALQSVVGRNVDPLAGGVVSVTIVEGGEAQNQIPARVTLRGTARWLADSAGVTIKDGLHRVAHGIAATCGVEAAVNWRQGVEVTANHPAERDLAAAAAAAVAPLRRDVPPAMTGEDFSWFLKEVPGAFVWIGNGPAENGRELHNPRYDFNDEVLPVASGFLAEVAKRALAGG</sequence>
<keyword evidence="2" id="KW-0479">Metal-binding</keyword>
<comment type="cofactor">
    <cofactor evidence="2">
        <name>Mn(2+)</name>
        <dbReference type="ChEBI" id="CHEBI:29035"/>
    </cofactor>
    <text evidence="2">The Mn(2+) ion enhances activity.</text>
</comment>
<evidence type="ECO:0000256" key="1">
    <source>
        <dbReference type="ARBA" id="ARBA00022801"/>
    </source>
</evidence>
<dbReference type="InterPro" id="IPR017439">
    <property type="entry name" value="Amidohydrolase"/>
</dbReference>
<feature type="binding site" evidence="2">
    <location>
        <position position="112"/>
    </location>
    <ligand>
        <name>Mn(2+)</name>
        <dbReference type="ChEBI" id="CHEBI:29035"/>
        <label>2</label>
    </ligand>
</feature>
<dbReference type="EMBL" id="FOSQ01000009">
    <property type="protein sequence ID" value="SFK86549.1"/>
    <property type="molecule type" value="Genomic_DNA"/>
</dbReference>
<dbReference type="PIRSF" id="PIRSF005962">
    <property type="entry name" value="Pept_M20D_amidohydro"/>
    <property type="match status" value="1"/>
</dbReference>
<name>A0A1I4D1E3_9PROT</name>
<dbReference type="STRING" id="1123062.SAMN02745775_10920"/>
<dbReference type="Pfam" id="PF07687">
    <property type="entry name" value="M20_dimer"/>
    <property type="match status" value="1"/>
</dbReference>
<dbReference type="Gene3D" id="3.30.70.360">
    <property type="match status" value="1"/>
</dbReference>
<feature type="binding site" evidence="2">
    <location>
        <position position="171"/>
    </location>
    <ligand>
        <name>Mn(2+)</name>
        <dbReference type="ChEBI" id="CHEBI:29035"/>
        <label>2</label>
    </ligand>
</feature>
<evidence type="ECO:0000256" key="2">
    <source>
        <dbReference type="PIRSR" id="PIRSR005962-1"/>
    </source>
</evidence>
<keyword evidence="5" id="KW-1185">Reference proteome</keyword>
<dbReference type="GO" id="GO:0046872">
    <property type="term" value="F:metal ion binding"/>
    <property type="evidence" value="ECO:0007669"/>
    <property type="project" value="UniProtKB-KW"/>
</dbReference>
<dbReference type="Pfam" id="PF01546">
    <property type="entry name" value="Peptidase_M20"/>
    <property type="match status" value="1"/>
</dbReference>
<evidence type="ECO:0000259" key="3">
    <source>
        <dbReference type="Pfam" id="PF07687"/>
    </source>
</evidence>
<evidence type="ECO:0000313" key="5">
    <source>
        <dbReference type="Proteomes" id="UP000199473"/>
    </source>
</evidence>
<dbReference type="InterPro" id="IPR002933">
    <property type="entry name" value="Peptidase_M20"/>
</dbReference>
<dbReference type="Gene3D" id="3.40.630.10">
    <property type="entry name" value="Zn peptidases"/>
    <property type="match status" value="1"/>
</dbReference>
<protein>
    <submittedName>
        <fullName evidence="4">Hippurate hydrolase</fullName>
    </submittedName>
</protein>
<dbReference type="AlphaFoldDB" id="A0A1I4D1E3"/>
<dbReference type="NCBIfam" id="TIGR01891">
    <property type="entry name" value="amidohydrolases"/>
    <property type="match status" value="1"/>
</dbReference>
<feature type="domain" description="Peptidase M20 dimerisation" evidence="3">
    <location>
        <begin position="193"/>
        <end position="270"/>
    </location>
</feature>
<reference evidence="4 5" key="1">
    <citation type="submission" date="2016-10" db="EMBL/GenBank/DDBJ databases">
        <authorList>
            <person name="de Groot N.N."/>
        </authorList>
    </citation>
    <scope>NUCLEOTIDE SEQUENCE [LARGE SCALE GENOMIC DNA]</scope>
    <source>
        <strain evidence="4 5">DSM 19981</strain>
    </source>
</reference>
<dbReference type="SUPFAM" id="SSF55031">
    <property type="entry name" value="Bacterial exopeptidase dimerisation domain"/>
    <property type="match status" value="1"/>
</dbReference>
<dbReference type="Proteomes" id="UP000199473">
    <property type="component" value="Unassembled WGS sequence"/>
</dbReference>
<dbReference type="InterPro" id="IPR036264">
    <property type="entry name" value="Bact_exopeptidase_dim_dom"/>
</dbReference>
<keyword evidence="1 4" id="KW-0378">Hydrolase</keyword>
<dbReference type="PANTHER" id="PTHR11014">
    <property type="entry name" value="PEPTIDASE M20 FAMILY MEMBER"/>
    <property type="match status" value="1"/>
</dbReference>